<comment type="subcellular location">
    <subcellularLocation>
        <location evidence="1">Cytoplasm</location>
        <location evidence="1">Cytoskeleton</location>
    </subcellularLocation>
</comment>
<feature type="repeat" description="TPR" evidence="10">
    <location>
        <begin position="696"/>
        <end position="729"/>
    </location>
</feature>
<dbReference type="Pfam" id="PF13374">
    <property type="entry name" value="TPR_10"/>
    <property type="match status" value="2"/>
</dbReference>
<dbReference type="PRINTS" id="PR00381">
    <property type="entry name" value="KINESINLIGHT"/>
</dbReference>
<dbReference type="STRING" id="118168.MC7420_3513"/>
<dbReference type="SMART" id="SM00028">
    <property type="entry name" value="TPR"/>
    <property type="match status" value="9"/>
</dbReference>
<feature type="repeat" description="TPR" evidence="10">
    <location>
        <begin position="570"/>
        <end position="603"/>
    </location>
</feature>
<dbReference type="InterPro" id="IPR019734">
    <property type="entry name" value="TPR_rpt"/>
</dbReference>
<evidence type="ECO:0000256" key="9">
    <source>
        <dbReference type="ARBA" id="ARBA00023212"/>
    </source>
</evidence>
<comment type="similarity">
    <text evidence="2">Belongs to the kinesin light chain family.</text>
</comment>
<dbReference type="OrthoDB" id="582340at2"/>
<feature type="domain" description="NB-ARC" evidence="11">
    <location>
        <begin position="106"/>
        <end position="244"/>
    </location>
</feature>
<dbReference type="Gene3D" id="1.25.40.10">
    <property type="entry name" value="Tetratricopeptide repeat domain"/>
    <property type="match status" value="3"/>
</dbReference>
<keyword evidence="4" id="KW-0493">Microtubule</keyword>
<dbReference type="Gene3D" id="3.40.50.300">
    <property type="entry name" value="P-loop containing nucleotide triphosphate hydrolases"/>
    <property type="match status" value="1"/>
</dbReference>
<dbReference type="InterPro" id="IPR027417">
    <property type="entry name" value="P-loop_NTPase"/>
</dbReference>
<dbReference type="SUPFAM" id="SSF52540">
    <property type="entry name" value="P-loop containing nucleoside triphosphate hydrolases"/>
    <property type="match status" value="1"/>
</dbReference>
<keyword evidence="9" id="KW-0206">Cytoskeleton</keyword>
<evidence type="ECO:0000256" key="10">
    <source>
        <dbReference type="PROSITE-ProRule" id="PRU00339"/>
    </source>
</evidence>
<evidence type="ECO:0000313" key="13">
    <source>
        <dbReference type="EMBL" id="EDX72441.1"/>
    </source>
</evidence>
<dbReference type="EMBL" id="DS989864">
    <property type="protein sequence ID" value="EDX72441.1"/>
    <property type="molecule type" value="Genomic_DNA"/>
</dbReference>
<feature type="repeat" description="TPR" evidence="10">
    <location>
        <begin position="780"/>
        <end position="813"/>
    </location>
</feature>
<dbReference type="HOGENOM" id="CLU_000288_125_8_3"/>
<evidence type="ECO:0000256" key="6">
    <source>
        <dbReference type="ARBA" id="ARBA00022803"/>
    </source>
</evidence>
<keyword evidence="14" id="KW-1185">Reference proteome</keyword>
<evidence type="ECO:0000256" key="2">
    <source>
        <dbReference type="ARBA" id="ARBA00009622"/>
    </source>
</evidence>
<feature type="repeat" description="TPR" evidence="10">
    <location>
        <begin position="528"/>
        <end position="561"/>
    </location>
</feature>
<evidence type="ECO:0000259" key="11">
    <source>
        <dbReference type="Pfam" id="PF00931"/>
    </source>
</evidence>
<evidence type="ECO:0000256" key="1">
    <source>
        <dbReference type="ARBA" id="ARBA00004245"/>
    </source>
</evidence>
<evidence type="ECO:0000259" key="12">
    <source>
        <dbReference type="Pfam" id="PF19954"/>
    </source>
</evidence>
<dbReference type="PANTHER" id="PTHR45783">
    <property type="entry name" value="KINESIN LIGHT CHAIN"/>
    <property type="match status" value="1"/>
</dbReference>
<dbReference type="Pfam" id="PF13176">
    <property type="entry name" value="TPR_7"/>
    <property type="match status" value="1"/>
</dbReference>
<keyword evidence="3" id="KW-0963">Cytoplasm</keyword>
<evidence type="ECO:0000256" key="8">
    <source>
        <dbReference type="ARBA" id="ARBA00023175"/>
    </source>
</evidence>
<evidence type="ECO:0000256" key="4">
    <source>
        <dbReference type="ARBA" id="ARBA00022701"/>
    </source>
</evidence>
<dbReference type="Pfam" id="PF00931">
    <property type="entry name" value="NB-ARC"/>
    <property type="match status" value="1"/>
</dbReference>
<name>B4W086_9CYAN</name>
<dbReference type="Pfam" id="PF13424">
    <property type="entry name" value="TPR_12"/>
    <property type="match status" value="3"/>
</dbReference>
<dbReference type="eggNOG" id="COG0457">
    <property type="taxonomic scope" value="Bacteria"/>
</dbReference>
<keyword evidence="6 10" id="KW-0802">TPR repeat</keyword>
<dbReference type="GO" id="GO:0005871">
    <property type="term" value="C:kinesin complex"/>
    <property type="evidence" value="ECO:0007669"/>
    <property type="project" value="InterPro"/>
</dbReference>
<dbReference type="SUPFAM" id="SSF48452">
    <property type="entry name" value="TPR-like"/>
    <property type="match status" value="3"/>
</dbReference>
<evidence type="ECO:0000256" key="3">
    <source>
        <dbReference type="ARBA" id="ARBA00022490"/>
    </source>
</evidence>
<dbReference type="GO" id="GO:0007018">
    <property type="term" value="P:microtubule-based movement"/>
    <property type="evidence" value="ECO:0007669"/>
    <property type="project" value="TreeGrafter"/>
</dbReference>
<dbReference type="InterPro" id="IPR002151">
    <property type="entry name" value="Kinesin_light"/>
</dbReference>
<dbReference type="InterPro" id="IPR045429">
    <property type="entry name" value="EAD10"/>
</dbReference>
<feature type="domain" description="Effector-associated" evidence="12">
    <location>
        <begin position="1"/>
        <end position="79"/>
    </location>
</feature>
<organism evidence="13 14">
    <name type="scientific">Coleofasciculus chthonoplastes PCC 7420</name>
    <dbReference type="NCBI Taxonomy" id="118168"/>
    <lineage>
        <taxon>Bacteria</taxon>
        <taxon>Bacillati</taxon>
        <taxon>Cyanobacteriota</taxon>
        <taxon>Cyanophyceae</taxon>
        <taxon>Coleofasciculales</taxon>
        <taxon>Coleofasciculaceae</taxon>
        <taxon>Coleofasciculus</taxon>
    </lineage>
</organism>
<dbReference type="PROSITE" id="PS50005">
    <property type="entry name" value="TPR"/>
    <property type="match status" value="8"/>
</dbReference>
<dbReference type="GO" id="GO:0005874">
    <property type="term" value="C:microtubule"/>
    <property type="evidence" value="ECO:0007669"/>
    <property type="project" value="UniProtKB-KW"/>
</dbReference>
<dbReference type="GO" id="GO:0043531">
    <property type="term" value="F:ADP binding"/>
    <property type="evidence" value="ECO:0007669"/>
    <property type="project" value="InterPro"/>
</dbReference>
<keyword evidence="5" id="KW-0677">Repeat</keyword>
<dbReference type="InterPro" id="IPR002182">
    <property type="entry name" value="NB-ARC"/>
</dbReference>
<feature type="repeat" description="TPR" evidence="10">
    <location>
        <begin position="654"/>
        <end position="687"/>
    </location>
</feature>
<dbReference type="AlphaFoldDB" id="B4W086"/>
<evidence type="ECO:0000256" key="7">
    <source>
        <dbReference type="ARBA" id="ARBA00023054"/>
    </source>
</evidence>
<keyword evidence="8" id="KW-0505">Motor protein</keyword>
<feature type="repeat" description="TPR" evidence="10">
    <location>
        <begin position="738"/>
        <end position="771"/>
    </location>
</feature>
<proteinExistence type="inferred from homology"/>
<keyword evidence="7" id="KW-0175">Coiled coil</keyword>
<evidence type="ECO:0000313" key="14">
    <source>
        <dbReference type="Proteomes" id="UP000003835"/>
    </source>
</evidence>
<dbReference type="GO" id="GO:0019894">
    <property type="term" value="F:kinesin binding"/>
    <property type="evidence" value="ECO:0007669"/>
    <property type="project" value="TreeGrafter"/>
</dbReference>
<dbReference type="Pfam" id="PF19954">
    <property type="entry name" value="EAD10"/>
    <property type="match status" value="1"/>
</dbReference>
<protein>
    <submittedName>
        <fullName evidence="13">Tetratricopeptide repeat family</fullName>
    </submittedName>
</protein>
<feature type="repeat" description="TPR" evidence="10">
    <location>
        <begin position="486"/>
        <end position="519"/>
    </location>
</feature>
<feature type="repeat" description="TPR" evidence="10">
    <location>
        <begin position="612"/>
        <end position="645"/>
    </location>
</feature>
<dbReference type="RefSeq" id="WP_006104403.1">
    <property type="nucleotide sequence ID" value="NZ_DS989864.1"/>
</dbReference>
<dbReference type="PANTHER" id="PTHR45783:SF3">
    <property type="entry name" value="KINESIN LIGHT CHAIN"/>
    <property type="match status" value="1"/>
</dbReference>
<dbReference type="Proteomes" id="UP000003835">
    <property type="component" value="Unassembled WGS sequence"/>
</dbReference>
<accession>B4W086</accession>
<dbReference type="GO" id="GO:0005737">
    <property type="term" value="C:cytoplasm"/>
    <property type="evidence" value="ECO:0007669"/>
    <property type="project" value="TreeGrafter"/>
</dbReference>
<sequence>MTKIEQLQAILNRVATHSYTEADIIALRDAVIVRGDQIVAQEGDHNINIGHIGQAGDIQINPTYYGADAETIKAILQEIVSELQPQPTGIPQNLPLSGVVQFVGRETALATLHQQLQENQQVAISAVAGMGGVGKTELALQYARRYSHRENVPPESVYEGGVCWLDGRGVDLGVQIVQFARAYLPLSIPEGLELPLQVAYCWRNWLPPGQVLIIIDDVTDYQQVRQYLPPDASRFKVLITTRLDLGASIRQLPLDVLKPRAALALLKSLIGRERLQPEPWEARKLCRWLGYLPLGLELVGRYLRRKPDLSLQEMLSRLQAKRLEQLALKKPKSEADMTAQLGVRDAFELSWQELDESAQELGIGLSLFAAAPIPWRLVEACLAEIDEEELEEIRDYGLVNLHLVQRQGKELYQLHPLIREFLISKREASGIAEELKRDFCRVMVGEADKIPETPTLAEIKAVNPVIPHIAEAATSQQDWLMDNDITEPFVGLGRFYEGQGDYHQAVPWYEQCLSTTQNRLGEDHTDVAASLNNLAGLYYRQGRYEQAEPLYLQALEIQRRWLEQDHPNIANTLSNLALLYKYQGRYEQAELLYIQALELRKRRLGEEHLDVALSLNTLAALYHAQGRYEQAEPLYLKALELRKRLLGQDHIVVATTLNNLGELYRTQGCYDQAERLNLQALELRKRQLGEEHPDVAQSLNNLALLYYVQKRYEQAEPLYVQALERRKRRLVEEHPDVAQSLNNLAQLYTAQGRYEQAELLYIQAFELRKRRLGEEHPDIAQSLNNLAALYYVQERYKEAEPLFLQALEIQTFKLGEYHLDVAASLNNLAGLYDAQGRDKEAEPLLIKALAIADRTLGSHHPNTIQIRNNLQLLRDRLRHSP</sequence>
<evidence type="ECO:0000256" key="5">
    <source>
        <dbReference type="ARBA" id="ARBA00022737"/>
    </source>
</evidence>
<dbReference type="InterPro" id="IPR011990">
    <property type="entry name" value="TPR-like_helical_dom_sf"/>
</dbReference>
<gene>
    <name evidence="13" type="ORF">MC7420_3513</name>
</gene>
<reference evidence="13 14" key="1">
    <citation type="submission" date="2008-07" db="EMBL/GenBank/DDBJ databases">
        <authorList>
            <person name="Tandeau de Marsac N."/>
            <person name="Ferriera S."/>
            <person name="Johnson J."/>
            <person name="Kravitz S."/>
            <person name="Beeson K."/>
            <person name="Sutton G."/>
            <person name="Rogers Y.-H."/>
            <person name="Friedman R."/>
            <person name="Frazier M."/>
            <person name="Venter J.C."/>
        </authorList>
    </citation>
    <scope>NUCLEOTIDE SEQUENCE [LARGE SCALE GENOMIC DNA]</scope>
    <source>
        <strain evidence="13 14">PCC 7420</strain>
    </source>
</reference>